<comment type="caution">
    <text evidence="10">The sequence shown here is derived from an EMBL/GenBank/DDBJ whole genome shotgun (WGS) entry which is preliminary data.</text>
</comment>
<keyword evidence="8 9" id="KW-0051">Antiviral defense</keyword>
<reference evidence="10 11" key="1">
    <citation type="submission" date="2021-05" db="EMBL/GenBank/DDBJ databases">
        <title>Phylogenetic classification of ten novel species belonging to the genus Bifidobacterium comprising B. colchicus sp. nov., B. abeli sp. nov., B. bicoloris sp. nov., B. guerezis sp. nov., B. rosaliae sp. nov., B. santillanensis sp. nov., B. argentati sp. nov., B. amazzoni sp. nov., B. pluviali sp. nov., and B. pinnaculum sp. nov.</title>
        <authorList>
            <person name="Lugli G.A."/>
            <person name="Ruiz Garcia L."/>
            <person name="Margolles A."/>
            <person name="Ventura M."/>
        </authorList>
    </citation>
    <scope>NUCLEOTIDE SEQUENCE [LARGE SCALE GENOMIC DNA]</scope>
    <source>
        <strain evidence="10 11">6T3</strain>
    </source>
</reference>
<keyword evidence="7 9" id="KW-0460">Magnesium</keyword>
<evidence type="ECO:0000256" key="3">
    <source>
        <dbReference type="ARBA" id="ARBA00022722"/>
    </source>
</evidence>
<evidence type="ECO:0000256" key="4">
    <source>
        <dbReference type="ARBA" id="ARBA00022723"/>
    </source>
</evidence>
<name>A0ABS6W9K6_9BIFI</name>
<evidence type="ECO:0000256" key="1">
    <source>
        <dbReference type="ARBA" id="ARBA00001946"/>
    </source>
</evidence>
<evidence type="ECO:0000256" key="6">
    <source>
        <dbReference type="ARBA" id="ARBA00022801"/>
    </source>
</evidence>
<dbReference type="RefSeq" id="WP_219081933.1">
    <property type="nucleotide sequence ID" value="NZ_JAHBBD010000014.1"/>
</dbReference>
<dbReference type="GO" id="GO:0004519">
    <property type="term" value="F:endonuclease activity"/>
    <property type="evidence" value="ECO:0007669"/>
    <property type="project" value="UniProtKB-KW"/>
</dbReference>
<comment type="subunit">
    <text evidence="9">Homodimer, forms a heterotetramer with a Cas1 homodimer.</text>
</comment>
<dbReference type="PANTHER" id="PTHR34405:SF3">
    <property type="entry name" value="CRISPR-ASSOCIATED ENDORIBONUCLEASE CAS2 3"/>
    <property type="match status" value="1"/>
</dbReference>
<dbReference type="Proteomes" id="UP000812844">
    <property type="component" value="Unassembled WGS sequence"/>
</dbReference>
<keyword evidence="4 9" id="KW-0479">Metal-binding</keyword>
<comment type="cofactor">
    <cofactor evidence="1 9">
        <name>Mg(2+)</name>
        <dbReference type="ChEBI" id="CHEBI:18420"/>
    </cofactor>
</comment>
<evidence type="ECO:0000313" key="10">
    <source>
        <dbReference type="EMBL" id="MBW3083112.1"/>
    </source>
</evidence>
<dbReference type="EMBL" id="JAHBBD010000014">
    <property type="protein sequence ID" value="MBW3083112.1"/>
    <property type="molecule type" value="Genomic_DNA"/>
</dbReference>
<keyword evidence="5 9" id="KW-0255">Endonuclease</keyword>
<evidence type="ECO:0000256" key="9">
    <source>
        <dbReference type="HAMAP-Rule" id="MF_01471"/>
    </source>
</evidence>
<proteinExistence type="inferred from homology"/>
<comment type="similarity">
    <text evidence="2 9">Belongs to the CRISPR-associated endoribonuclease Cas2 protein family.</text>
</comment>
<keyword evidence="11" id="KW-1185">Reference proteome</keyword>
<dbReference type="InterPro" id="IPR021127">
    <property type="entry name" value="CRISPR_associated_Cas2"/>
</dbReference>
<keyword evidence="6 9" id="KW-0378">Hydrolase</keyword>
<dbReference type="CDD" id="cd09725">
    <property type="entry name" value="Cas2_I_II_III"/>
    <property type="match status" value="1"/>
</dbReference>
<sequence length="98" mass="11311">MTEAKRSYLVAYDVIDDRRRNHVSKILMTCGERVQHSVFLLEVRPSKILDVRKRIEGEIDLETDSVLICFLGIKATARRDMTFIGKRSYQDVSIPAII</sequence>
<comment type="function">
    <text evidence="9">CRISPR (clustered regularly interspaced short palindromic repeat), is an adaptive immune system that provides protection against mobile genetic elements (viruses, transposable elements and conjugative plasmids). CRISPR clusters contain sequences complementary to antecedent mobile elements and target invading nucleic acids. CRISPR clusters are transcribed and processed into CRISPR RNA (crRNA). Functions as a ssRNA-specific endoribonuclease. Involved in the integration of spacer DNA into the CRISPR cassette.</text>
</comment>
<dbReference type="HAMAP" id="MF_01471">
    <property type="entry name" value="Cas2"/>
    <property type="match status" value="1"/>
</dbReference>
<dbReference type="EC" id="3.1.-.-" evidence="9"/>
<feature type="binding site" evidence="9">
    <location>
        <position position="13"/>
    </location>
    <ligand>
        <name>Mg(2+)</name>
        <dbReference type="ChEBI" id="CHEBI:18420"/>
        <note>catalytic</note>
    </ligand>
</feature>
<dbReference type="InterPro" id="IPR019199">
    <property type="entry name" value="Virulence_VapD/CRISPR_Cas2"/>
</dbReference>
<evidence type="ECO:0000313" key="11">
    <source>
        <dbReference type="Proteomes" id="UP000812844"/>
    </source>
</evidence>
<evidence type="ECO:0000256" key="8">
    <source>
        <dbReference type="ARBA" id="ARBA00023118"/>
    </source>
</evidence>
<accession>A0ABS6W9K6</accession>
<evidence type="ECO:0000256" key="2">
    <source>
        <dbReference type="ARBA" id="ARBA00009959"/>
    </source>
</evidence>
<dbReference type="Pfam" id="PF09827">
    <property type="entry name" value="CRISPR_Cas2"/>
    <property type="match status" value="1"/>
</dbReference>
<evidence type="ECO:0000256" key="5">
    <source>
        <dbReference type="ARBA" id="ARBA00022759"/>
    </source>
</evidence>
<keyword evidence="3 9" id="KW-0540">Nuclease</keyword>
<gene>
    <name evidence="9 10" type="primary">cas2</name>
    <name evidence="10" type="ORF">KIH73_06970</name>
</gene>
<organism evidence="10 11">
    <name type="scientific">Bifidobacterium phasiani</name>
    <dbReference type="NCBI Taxonomy" id="2834431"/>
    <lineage>
        <taxon>Bacteria</taxon>
        <taxon>Bacillati</taxon>
        <taxon>Actinomycetota</taxon>
        <taxon>Actinomycetes</taxon>
        <taxon>Bifidobacteriales</taxon>
        <taxon>Bifidobacteriaceae</taxon>
        <taxon>Bifidobacterium</taxon>
    </lineage>
</organism>
<protein>
    <recommendedName>
        <fullName evidence="9">CRISPR-associated endoribonuclease Cas2</fullName>
        <ecNumber evidence="9">3.1.-.-</ecNumber>
    </recommendedName>
</protein>
<dbReference type="NCBIfam" id="TIGR01573">
    <property type="entry name" value="cas2"/>
    <property type="match status" value="1"/>
</dbReference>
<evidence type="ECO:0000256" key="7">
    <source>
        <dbReference type="ARBA" id="ARBA00022842"/>
    </source>
</evidence>
<dbReference type="PANTHER" id="PTHR34405">
    <property type="entry name" value="CRISPR-ASSOCIATED ENDORIBONUCLEASE CAS2"/>
    <property type="match status" value="1"/>
</dbReference>